<feature type="compositionally biased region" description="Polar residues" evidence="3">
    <location>
        <begin position="2664"/>
        <end position="2680"/>
    </location>
</feature>
<feature type="domain" description="N-terminal Ras-GEF" evidence="6">
    <location>
        <begin position="566"/>
        <end position="696"/>
    </location>
</feature>
<protein>
    <submittedName>
        <fullName evidence="8">Uncharacterized protein</fullName>
    </submittedName>
</protein>
<dbReference type="InterPro" id="IPR023578">
    <property type="entry name" value="Ras_GEF_dom_sf"/>
</dbReference>
<dbReference type="InterPro" id="IPR001895">
    <property type="entry name" value="RASGEF_cat_dom"/>
</dbReference>
<evidence type="ECO:0000259" key="6">
    <source>
        <dbReference type="PROSITE" id="PS50212"/>
    </source>
</evidence>
<keyword evidence="1" id="KW-0343">GTPase activation</keyword>
<proteinExistence type="predicted"/>
<feature type="compositionally biased region" description="Low complexity" evidence="3">
    <location>
        <begin position="1257"/>
        <end position="1272"/>
    </location>
</feature>
<dbReference type="SUPFAM" id="SSF48350">
    <property type="entry name" value="GTPase activation domain, GAP"/>
    <property type="match status" value="1"/>
</dbReference>
<dbReference type="GO" id="GO:0005737">
    <property type="term" value="C:cytoplasm"/>
    <property type="evidence" value="ECO:0007669"/>
    <property type="project" value="TreeGrafter"/>
</dbReference>
<reference evidence="8" key="1">
    <citation type="submission" date="2022-07" db="EMBL/GenBank/DDBJ databases">
        <title>Phylogenomic reconstructions and comparative analyses of Kickxellomycotina fungi.</title>
        <authorList>
            <person name="Reynolds N.K."/>
            <person name="Stajich J.E."/>
            <person name="Barry K."/>
            <person name="Grigoriev I.V."/>
            <person name="Crous P."/>
            <person name="Smith M.E."/>
        </authorList>
    </citation>
    <scope>NUCLEOTIDE SEQUENCE</scope>
    <source>
        <strain evidence="8">RSA 567</strain>
    </source>
</reference>
<feature type="compositionally biased region" description="Polar residues" evidence="3">
    <location>
        <begin position="1"/>
        <end position="10"/>
    </location>
</feature>
<dbReference type="Gene3D" id="1.10.555.10">
    <property type="entry name" value="Rho GTPase activation protein"/>
    <property type="match status" value="1"/>
</dbReference>
<feature type="compositionally biased region" description="Polar residues" evidence="3">
    <location>
        <begin position="742"/>
        <end position="753"/>
    </location>
</feature>
<dbReference type="PANTHER" id="PTHR23176:SF129">
    <property type="entry name" value="RHO GTPASE ACTIVATING PROTEIN AT 16F, ISOFORM E-RELATED"/>
    <property type="match status" value="1"/>
</dbReference>
<dbReference type="Pfam" id="PF15410">
    <property type="entry name" value="PH_9"/>
    <property type="match status" value="1"/>
</dbReference>
<keyword evidence="9" id="KW-1185">Reference proteome</keyword>
<organism evidence="8 9">
    <name type="scientific">Dimargaris verticillata</name>
    <dbReference type="NCBI Taxonomy" id="2761393"/>
    <lineage>
        <taxon>Eukaryota</taxon>
        <taxon>Fungi</taxon>
        <taxon>Fungi incertae sedis</taxon>
        <taxon>Zoopagomycota</taxon>
        <taxon>Kickxellomycotina</taxon>
        <taxon>Dimargaritomycetes</taxon>
        <taxon>Dimargaritales</taxon>
        <taxon>Dimargaritaceae</taxon>
        <taxon>Dimargaris</taxon>
    </lineage>
</organism>
<dbReference type="InterPro" id="IPR011993">
    <property type="entry name" value="PH-like_dom_sf"/>
</dbReference>
<dbReference type="InterPro" id="IPR001849">
    <property type="entry name" value="PH_domain"/>
</dbReference>
<feature type="region of interest" description="Disordered" evidence="3">
    <location>
        <begin position="2217"/>
        <end position="2243"/>
    </location>
</feature>
<feature type="compositionally biased region" description="Low complexity" evidence="3">
    <location>
        <begin position="504"/>
        <end position="518"/>
    </location>
</feature>
<dbReference type="SMART" id="SM00233">
    <property type="entry name" value="PH"/>
    <property type="match status" value="2"/>
</dbReference>
<feature type="compositionally biased region" description="Polar residues" evidence="3">
    <location>
        <begin position="1347"/>
        <end position="1359"/>
    </location>
</feature>
<feature type="region of interest" description="Disordered" evidence="3">
    <location>
        <begin position="1310"/>
        <end position="1376"/>
    </location>
</feature>
<feature type="compositionally biased region" description="Low complexity" evidence="3">
    <location>
        <begin position="1392"/>
        <end position="1409"/>
    </location>
</feature>
<dbReference type="SUPFAM" id="SSF50729">
    <property type="entry name" value="PH domain-like"/>
    <property type="match status" value="2"/>
</dbReference>
<dbReference type="Proteomes" id="UP001151582">
    <property type="component" value="Unassembled WGS sequence"/>
</dbReference>
<feature type="compositionally biased region" description="Low complexity" evidence="3">
    <location>
        <begin position="1310"/>
        <end position="1331"/>
    </location>
</feature>
<dbReference type="InterPro" id="IPR050729">
    <property type="entry name" value="Rho-GAP"/>
</dbReference>
<evidence type="ECO:0000313" key="9">
    <source>
        <dbReference type="Proteomes" id="UP001151582"/>
    </source>
</evidence>
<dbReference type="PROSITE" id="PS50003">
    <property type="entry name" value="PH_DOMAIN"/>
    <property type="match status" value="1"/>
</dbReference>
<dbReference type="SUPFAM" id="SSF48366">
    <property type="entry name" value="Ras GEF"/>
    <property type="match status" value="2"/>
</dbReference>
<dbReference type="Gene3D" id="2.30.29.30">
    <property type="entry name" value="Pleckstrin-homology domain (PH domain)/Phosphotyrosine-binding domain (PTB)"/>
    <property type="match status" value="2"/>
</dbReference>
<comment type="caution">
    <text evidence="8">The sequence shown here is derived from an EMBL/GenBank/DDBJ whole genome shotgun (WGS) entry which is preliminary data.</text>
</comment>
<dbReference type="SMART" id="SM00147">
    <property type="entry name" value="RasGEF"/>
    <property type="match status" value="1"/>
</dbReference>
<feature type="region of interest" description="Disordered" evidence="3">
    <location>
        <begin position="2601"/>
        <end position="2684"/>
    </location>
</feature>
<dbReference type="OrthoDB" id="79452at2759"/>
<feature type="domain" description="N-terminal Ras-GEF" evidence="6">
    <location>
        <begin position="1561"/>
        <end position="1741"/>
    </location>
</feature>
<dbReference type="InterPro" id="IPR000198">
    <property type="entry name" value="RhoGAP_dom"/>
</dbReference>
<sequence length="2709" mass="294759">MNNSQQNPQGANAPRESMPADAGATEGLGQRRRLPPAGAGSRRPTTAYNPSGFLGRTRPVPTHGYGQPTGAGDVGTNGRGPDKPYRIYTPQGPNSYVPSPLSAPERPGLPQRNPLAVTTRMSMYSGPPGESAAGPISAELRSPPVVGVGPASVGALVPLPMYDPSPSVSHKPQRTSGINATIAKEGYLNRKTDLNPHSSVSAALLARGWKVYRVLLKGSKLYFYKPPSEADLRKQFPFEGSPLSTTSPRILPAEADQSEADDSEVYHGLPLVESEFDPSAATLIFESDVRGGTLTAPLRTRYVFGGLFTEVDIVKFKFKRYVCLLIFDDTVVVCKRKWVKQHKGVIGAVSHVFRRARSINSRLKDSDTASLRSVDSSGRSVGYYTKWKHHAFYPLTSVDVVEAASTRLSIPVATMNAGPNRATLYSQANVSSTSVMTTSSTISTDFSSMIGSGNVQAIQMFVAKGKDSVTRLFVAASADDKAGWVARFMAAKAAFGRRLRQQHSNRPVSSRRSNISSSYASTIHPAPSLERRAAPAGRAARRRLYWSTERHPELILLADPSVQEGVRCPVLGGSKTALIHELLFHAPNSPSHASLDHESFLKAFIFTYPAFMTAAEFVKEVERYAELISPTEESDAPFVHNFGQLLSRWVEWAPTDLAGDLPDIIIKLIARLIVPINMTLATHLKTEISEKIRGPESPRSSMDTKGTGSAPLSPTASSPADKAAGDGLKLTHTKATVRFAPSTDNAKPSNTFGNKLKSPRLLHKKASGPHPTLADASNAAQTLSNGLNPTLFLKLAPEDVAIQLYLYHWQVYYEHDPMAIRGLLPSLAPAGPEPLPLDLPDTVASKVPSPGHAFRFTVANPHFLVRLIHAHIISELPLTRSSKRSALLCQWIRVGEVSRYLNDAASWVAIAMGVTAPAIIRLAEAWKEVPLSYRRVVVECWVPMLRDHGLVVSDTLHCQSKPQVLVLTAASCALPISKSIANLSLPSIPYCGSVVQALATMDRTVPMHLTNDAVRSHITTRDDEASFINFAKYWSIYEAVGLALRNTSLARPTVAVTPSLSPTGSLSRSSSRASTNQRASAASTISLAAMKPALAGALATAKGSSRSSMPAANPALTALTAQLPAAYDVSKLSPQPGFQQYFAELDRWGNSSAHAALVNEYDSKHLFQLSLLCEPSASNQYLPHFGLRFDNLEAVVSRLACPEMVTSTRLSHLISSPGLLDTVAYRQSTDAAARPRVGVAHPTSVYSSTGSMAHGHAGSTATSQTTGGSSTASAVGSAAAAAAAAAIRPLTGFGLSSILASVDSHFNLSGSAHSGSSISKSSISHPSPSMSPRRVAPMATVPLATGDASSPTRTGNIPSPSGRDSALGHSRSEDDLSTVSTLAAAYKTKNHSCTTVNTSTSTSTLTTSPPMSPRASRVSPKKDLGSRPGDSGLPSDAASAGARPIPMSPSKSAPVSKPSRSLSFSAPESTPSVVTHASPTKQPLRRPSMAPNLELTNATSNLPFHHQQQPIASVPTTAPAANLPAGVTLTVSSMDLLFKLEHFKNKRYRTRTGATSSREELMVSVQGGTLERLVDVLVHGVRQYQRQLCTTVDRPVPVVLNGELLLDYAQYQQSFFTTYRSMAEGQEVLELLQRFYEEAPHYARRLILLAKGREEPEPTPIVSATLKPPSLSKNEEMVVKDVKRRIVNLCDYWSRHHFADFLDSLALRDSLLSFLQSAQSDACFHKSTSSASPQSVIDHVVQWSLQPAGWSTELATSSSVPNRGEPDDDEDDHLPIGLLATATKSPLTRVPVFDLLQYPANDVVDALNWEAVRLFEACQMQDWITTYSLLEVQTVHTLAWFPTRRTPNRSDEEVVVSDMLQVLETIKRGATDASSASSVHPTGVSVSQAAENFLFKVLPSAVQRVCLFHRNLRQWVITNVCSAEFDLEARVHHLVQWLEILRLCRTDPLRLPINFVRDSLNVNLNCSIAVPSRPHGFALERIHVPSLVEAAVASALVSPECRAFSKAWSEVAYLTSTSLDTLESVLRCEQSFLDALNGPLVGRQGPVRQSTSYPRMSIADYPNAQATTPATARLVPSVEWIIRNMVELCYDVPDEIVDHQAQLIYFEKRRRVQTLLAMCQKLGQPARNQASVLPKPELSFAFLTLLSDLPSPDWRRVQEVAVHENTHNHAYHPAVYSGTTTAKLHRPFTRLVSEEQDRLRREGKDRDKLERELREYAATQQRREHERERQLKKQLKEHQQRRAKNEQLIKMSTLMRSVTSGSQRNPRGPQRMPSVKAALVINLINSTTDVEHAYTKRDHVFRIITEEGGQYLLQSSSKEEMLDWIRCIHGAAKEAAARRLTVFVQDAKKNQGRSGAGAGGPHRETMFVDGTDTMGSASPNQSSALNRLTAASMAPKAFGIDLAELMGSHQRVPPFFEQCLCEVESRGLEEVGIYRVPGSMAGINRLKDELNRGHWDLDLSTDPYQDINVVAGIVKQFLRELPEPLLTFQLYDGFVNAALVDDYNERLWAIKDLVQALPRSNYVLLKRLVEHLERVTDYEEINHMYSTNLAIVFGPTLLKPPPGPASFSTAMTNLGQHQNVVKNLILQYHWIFDVEAEAEVMSDGGDDDEEGEANGLEPSSSVSGEPAVEPEASAGVPHANQESARPPSAASADCHSVTPPKPSIATQSVAPSITLSNLPTSARDPTMTELLESVNQWNLSPEKRGESTA</sequence>
<dbReference type="CDD" id="cd06224">
    <property type="entry name" value="REM"/>
    <property type="match status" value="1"/>
</dbReference>
<dbReference type="PANTHER" id="PTHR23176">
    <property type="entry name" value="RHO/RAC/CDC GTPASE-ACTIVATING PROTEIN"/>
    <property type="match status" value="1"/>
</dbReference>
<evidence type="ECO:0000256" key="1">
    <source>
        <dbReference type="ARBA" id="ARBA00022468"/>
    </source>
</evidence>
<evidence type="ECO:0000259" key="5">
    <source>
        <dbReference type="PROSITE" id="PS50009"/>
    </source>
</evidence>
<feature type="region of interest" description="Disordered" evidence="3">
    <location>
        <begin position="1"/>
        <end position="109"/>
    </location>
</feature>
<feature type="region of interest" description="Disordered" evidence="3">
    <location>
        <begin position="1056"/>
        <end position="1075"/>
    </location>
</feature>
<dbReference type="Gene3D" id="1.20.870.10">
    <property type="entry name" value="Son of sevenless (SoS) protein Chain: S domain 1"/>
    <property type="match status" value="1"/>
</dbReference>
<feature type="compositionally biased region" description="Low complexity" evidence="3">
    <location>
        <begin position="1448"/>
        <end position="1461"/>
    </location>
</feature>
<dbReference type="GO" id="GO:0005096">
    <property type="term" value="F:GTPase activator activity"/>
    <property type="evidence" value="ECO:0007669"/>
    <property type="project" value="UniProtKB-KW"/>
</dbReference>
<feature type="region of interest" description="Disordered" evidence="3">
    <location>
        <begin position="1390"/>
        <end position="1488"/>
    </location>
</feature>
<feature type="compositionally biased region" description="Polar residues" evidence="3">
    <location>
        <begin position="1462"/>
        <end position="1481"/>
    </location>
</feature>
<dbReference type="PROSITE" id="PS50009">
    <property type="entry name" value="RASGEF_CAT"/>
    <property type="match status" value="1"/>
</dbReference>
<feature type="compositionally biased region" description="Gly residues" evidence="3">
    <location>
        <begin position="67"/>
        <end position="78"/>
    </location>
</feature>
<dbReference type="InterPro" id="IPR000651">
    <property type="entry name" value="Ras-like_Gua-exchang_fac_N"/>
</dbReference>
<keyword evidence="2" id="KW-0344">Guanine-nucleotide releasing factor</keyword>
<evidence type="ECO:0000256" key="2">
    <source>
        <dbReference type="PROSITE-ProRule" id="PRU00168"/>
    </source>
</evidence>
<evidence type="ECO:0000259" key="4">
    <source>
        <dbReference type="PROSITE" id="PS50003"/>
    </source>
</evidence>
<feature type="region of interest" description="Disordered" evidence="3">
    <location>
        <begin position="691"/>
        <end position="726"/>
    </location>
</feature>
<dbReference type="InterPro" id="IPR008936">
    <property type="entry name" value="Rho_GTPase_activation_prot"/>
</dbReference>
<feature type="region of interest" description="Disordered" evidence="3">
    <location>
        <begin position="499"/>
        <end position="518"/>
    </location>
</feature>
<evidence type="ECO:0000256" key="3">
    <source>
        <dbReference type="SAM" id="MobiDB-lite"/>
    </source>
</evidence>
<feature type="region of interest" description="Disordered" evidence="3">
    <location>
        <begin position="738"/>
        <end position="776"/>
    </location>
</feature>
<dbReference type="Pfam" id="PF00618">
    <property type="entry name" value="RasGEF_N"/>
    <property type="match status" value="1"/>
</dbReference>
<dbReference type="Pfam" id="PF00617">
    <property type="entry name" value="RasGEF"/>
    <property type="match status" value="1"/>
</dbReference>
<feature type="domain" description="Rho-GAP" evidence="7">
    <location>
        <begin position="2400"/>
        <end position="2592"/>
    </location>
</feature>
<accession>A0A9W8BB28</accession>
<dbReference type="InterPro" id="IPR041681">
    <property type="entry name" value="PH_9"/>
</dbReference>
<feature type="region of interest" description="Disordered" evidence="3">
    <location>
        <begin position="1243"/>
        <end position="1272"/>
    </location>
</feature>
<feature type="compositionally biased region" description="Low complexity" evidence="3">
    <location>
        <begin position="1057"/>
        <end position="1075"/>
    </location>
</feature>
<feature type="domain" description="Ras-GEF" evidence="5">
    <location>
        <begin position="796"/>
        <end position="1080"/>
    </location>
</feature>
<dbReference type="InterPro" id="IPR036964">
    <property type="entry name" value="RASGEF_cat_dom_sf"/>
</dbReference>
<feature type="compositionally biased region" description="Acidic residues" evidence="3">
    <location>
        <begin position="2601"/>
        <end position="2612"/>
    </location>
</feature>
<feature type="compositionally biased region" description="Low complexity" evidence="3">
    <location>
        <begin position="709"/>
        <end position="720"/>
    </location>
</feature>
<feature type="compositionally biased region" description="Polar residues" evidence="3">
    <location>
        <begin position="698"/>
        <end position="707"/>
    </location>
</feature>
<feature type="region of interest" description="Disordered" evidence="3">
    <location>
        <begin position="1754"/>
        <end position="1774"/>
    </location>
</feature>
<feature type="compositionally biased region" description="Basic residues" evidence="3">
    <location>
        <begin position="757"/>
        <end position="767"/>
    </location>
</feature>
<dbReference type="GO" id="GO:0005085">
    <property type="term" value="F:guanyl-nucleotide exchange factor activity"/>
    <property type="evidence" value="ECO:0007669"/>
    <property type="project" value="UniProtKB-KW"/>
</dbReference>
<dbReference type="Pfam" id="PF00620">
    <property type="entry name" value="RhoGAP"/>
    <property type="match status" value="1"/>
</dbReference>
<dbReference type="SMART" id="SM00324">
    <property type="entry name" value="RhoGAP"/>
    <property type="match status" value="1"/>
</dbReference>
<evidence type="ECO:0000259" key="7">
    <source>
        <dbReference type="PROSITE" id="PS50238"/>
    </source>
</evidence>
<feature type="domain" description="PH" evidence="4">
    <location>
        <begin position="2298"/>
        <end position="2333"/>
    </location>
</feature>
<dbReference type="EMBL" id="JANBQB010000027">
    <property type="protein sequence ID" value="KAJ1984197.1"/>
    <property type="molecule type" value="Genomic_DNA"/>
</dbReference>
<dbReference type="GO" id="GO:0007264">
    <property type="term" value="P:small GTPase-mediated signal transduction"/>
    <property type="evidence" value="ECO:0007669"/>
    <property type="project" value="InterPro"/>
</dbReference>
<dbReference type="PROSITE" id="PS50212">
    <property type="entry name" value="RASGEF_NTER"/>
    <property type="match status" value="2"/>
</dbReference>
<dbReference type="Gene3D" id="1.10.840.10">
    <property type="entry name" value="Ras guanine-nucleotide exchange factors catalytic domain"/>
    <property type="match status" value="2"/>
</dbReference>
<gene>
    <name evidence="8" type="ORF">H4R34_000803</name>
</gene>
<dbReference type="PROSITE" id="PS50238">
    <property type="entry name" value="RHOGAP"/>
    <property type="match status" value="1"/>
</dbReference>
<name>A0A9W8BB28_9FUNG</name>
<evidence type="ECO:0000313" key="8">
    <source>
        <dbReference type="EMBL" id="KAJ1984197.1"/>
    </source>
</evidence>